<dbReference type="PROSITE" id="PS00430">
    <property type="entry name" value="TONB_DEPENDENT_REC_1"/>
    <property type="match status" value="1"/>
</dbReference>
<dbReference type="GO" id="GO:0015420">
    <property type="term" value="F:ABC-type vitamin B12 transporter activity"/>
    <property type="evidence" value="ECO:0007669"/>
    <property type="project" value="InterPro"/>
</dbReference>
<organism evidence="18 19">
    <name type="scientific">Chimaeribacter californicus</name>
    <dbReference type="NCBI Taxonomy" id="2060067"/>
    <lineage>
        <taxon>Bacteria</taxon>
        <taxon>Pseudomonadati</taxon>
        <taxon>Pseudomonadota</taxon>
        <taxon>Gammaproteobacteria</taxon>
        <taxon>Enterobacterales</taxon>
        <taxon>Yersiniaceae</taxon>
        <taxon>Chimaeribacter</taxon>
    </lineage>
</organism>
<dbReference type="RefSeq" id="WP_101817531.1">
    <property type="nucleotide sequence ID" value="NZ_PJZF01000016.1"/>
</dbReference>
<dbReference type="GO" id="GO:0046872">
    <property type="term" value="F:metal ion binding"/>
    <property type="evidence" value="ECO:0007669"/>
    <property type="project" value="UniProtKB-KW"/>
</dbReference>
<evidence type="ECO:0000259" key="17">
    <source>
        <dbReference type="Pfam" id="PF07715"/>
    </source>
</evidence>
<evidence type="ECO:0000256" key="10">
    <source>
        <dbReference type="ARBA" id="ARBA00023136"/>
    </source>
</evidence>
<feature type="signal peptide" evidence="12">
    <location>
        <begin position="1"/>
        <end position="23"/>
    </location>
</feature>
<feature type="binding site" evidence="12">
    <location>
        <position position="204"/>
    </location>
    <ligand>
        <name>Ca(2+)</name>
        <dbReference type="ChEBI" id="CHEBI:29108"/>
        <label>1</label>
    </ligand>
</feature>
<feature type="binding site" evidence="12">
    <location>
        <position position="216"/>
    </location>
    <ligand>
        <name>Ca(2+)</name>
        <dbReference type="ChEBI" id="CHEBI:29108"/>
        <label>1</label>
    </ligand>
</feature>
<comment type="subcellular location">
    <subcellularLocation>
        <location evidence="1 12 13">Cell outer membrane</location>
        <topology evidence="1 12 13">Multi-pass membrane protein</topology>
    </subcellularLocation>
</comment>
<dbReference type="Gene3D" id="2.40.170.20">
    <property type="entry name" value="TonB-dependent receptor, beta-barrel domain"/>
    <property type="match status" value="1"/>
</dbReference>
<evidence type="ECO:0000313" key="18">
    <source>
        <dbReference type="EMBL" id="PLR33689.1"/>
    </source>
</evidence>
<dbReference type="CDD" id="cd01347">
    <property type="entry name" value="ligand_gated_channel"/>
    <property type="match status" value="1"/>
</dbReference>
<dbReference type="AlphaFoldDB" id="A0A2N5E0E4"/>
<evidence type="ECO:0000256" key="13">
    <source>
        <dbReference type="PROSITE-ProRule" id="PRU01360"/>
    </source>
</evidence>
<protein>
    <recommendedName>
        <fullName evidence="12">Vitamin B12 transporter BtuB</fullName>
    </recommendedName>
    <alternativeName>
        <fullName evidence="12">Cobalamin receptor</fullName>
    </alternativeName>
    <alternativeName>
        <fullName evidence="12">Outer membrane cobalamin translocator</fullName>
    </alternativeName>
</protein>
<comment type="caution">
    <text evidence="18">The sequence shown here is derived from an EMBL/GenBank/DDBJ whole genome shotgun (WGS) entry which is preliminary data.</text>
</comment>
<feature type="binding site" evidence="12">
    <location>
        <begin position="115"/>
        <end position="116"/>
    </location>
    <ligand>
        <name>cyanocob(III)alamin</name>
        <dbReference type="ChEBI" id="CHEBI:17439"/>
    </ligand>
</feature>
<feature type="binding site" evidence="12">
    <location>
        <position position="254"/>
    </location>
    <ligand>
        <name>cyanocob(III)alamin</name>
        <dbReference type="ChEBI" id="CHEBI:17439"/>
    </ligand>
</feature>
<dbReference type="GO" id="GO:0015288">
    <property type="term" value="F:porin activity"/>
    <property type="evidence" value="ECO:0007669"/>
    <property type="project" value="UniProtKB-KW"/>
</dbReference>
<evidence type="ECO:0000256" key="12">
    <source>
        <dbReference type="HAMAP-Rule" id="MF_01531"/>
    </source>
</evidence>
<dbReference type="Pfam" id="PF07715">
    <property type="entry name" value="Plug"/>
    <property type="match status" value="1"/>
</dbReference>
<feature type="short sequence motif" description="TonB C-terminal box" evidence="12 15">
    <location>
        <begin position="606"/>
        <end position="623"/>
    </location>
</feature>
<feature type="domain" description="TonB-dependent receptor plug" evidence="17">
    <location>
        <begin position="45"/>
        <end position="151"/>
    </location>
</feature>
<feature type="binding site" evidence="12">
    <location>
        <position position="309"/>
    </location>
    <ligand>
        <name>cyanocob(III)alamin</name>
        <dbReference type="ChEBI" id="CHEBI:17439"/>
    </ligand>
</feature>
<evidence type="ECO:0000256" key="6">
    <source>
        <dbReference type="ARBA" id="ARBA00022837"/>
    </source>
</evidence>
<keyword evidence="12" id="KW-0479">Metal-binding</keyword>
<dbReference type="PANTHER" id="PTHR30069:SF53">
    <property type="entry name" value="COLICIN I RECEPTOR-RELATED"/>
    <property type="match status" value="1"/>
</dbReference>
<dbReference type="InterPro" id="IPR000531">
    <property type="entry name" value="Beta-barrel_TonB"/>
</dbReference>
<feature type="binding site" evidence="12">
    <location>
        <position position="90"/>
    </location>
    <ligand>
        <name>cyanocob(III)alamin</name>
        <dbReference type="ChEBI" id="CHEBI:17439"/>
    </ligand>
</feature>
<evidence type="ECO:0000256" key="15">
    <source>
        <dbReference type="PROSITE-ProRule" id="PRU10144"/>
    </source>
</evidence>
<sequence precursor="true">MTIKKSLLWTALSATAFSGWAHAAAEDNNNDSVVVTANRTQQPVSSVLAPTDVVTREEIDRWQAKSVTDVIRRLPGVDITQSGGMGQTTSVYVRGTEARHTLVLVDGIPLAKPGITGIADFSQIPIALVQRIEFIRGPRSAVYGADAIGGVINIITQTDEPGAQVDVGVGSDHYQQYDGSLRQKIGDKTLVTVAGAFQDTKGFNVQPDSAYSVDSDRDGFRSKTFWAGIDHTFNDQFAGFVRGYGYDNKSGYDAGYQDGGDERQLYNHTYEGGLTFTEGDYTSQLTGSFQKYKDYNYASTLGLYQSGTTLDDMDQRNLQWGNSFRIGQGMVSAGVDWQQQKLTSSDANASDSYTRDNTGLYLTGQQQFGTVTLEGAARGDDNNQFGWNGTWQAAAGWEFIPAYRVTLSYSTGFQAPTLGQMYGQQRLYISSNPDLEAERSRQWEVGLEGLSGPLDWRLSAYQNKINNLIDYYYDEATYQGSYYNVQSATIKGIEWTGSMETGIFSHRITLTYLDPRRDQDNEVLAHRSKQQFKYQLDWTMFNLDMDIAYQYFGKSYNNNTNQYASEQRRMPGYSLVDLSASYPVTSHLTVRGRIANLFDKDYETVYGYETPGREYYLTGSYTF</sequence>
<evidence type="ECO:0000313" key="19">
    <source>
        <dbReference type="Proteomes" id="UP000234240"/>
    </source>
</evidence>
<comment type="caution">
    <text evidence="12">Lacks conserved residue(s) required for the propagation of feature annotation.</text>
</comment>
<reference evidence="18 19" key="1">
    <citation type="submission" date="2017-12" db="EMBL/GenBank/DDBJ databases">
        <title>Characterization of six clinical isolates of Enterochimera gen. nov., a novel genus of the Yersiniaciae family and the three species Enterochimera arupensis sp. nov., Enterochimera coloradensis sp. nov, and Enterochimera californica sp. nov.</title>
        <authorList>
            <person name="Rossi A."/>
            <person name="Fisher M."/>
        </authorList>
    </citation>
    <scope>NUCLEOTIDE SEQUENCE [LARGE SCALE GENOMIC DNA]</scope>
    <source>
        <strain evidence="19">2015-Iso6</strain>
    </source>
</reference>
<dbReference type="OrthoDB" id="9764669at2"/>
<dbReference type="PANTHER" id="PTHR30069">
    <property type="entry name" value="TONB-DEPENDENT OUTER MEMBRANE RECEPTOR"/>
    <property type="match status" value="1"/>
</dbReference>
<feature type="binding site" evidence="12">
    <location>
        <position position="253"/>
    </location>
    <ligand>
        <name>Ca(2+)</name>
        <dbReference type="ChEBI" id="CHEBI:29108"/>
        <label>1</label>
    </ligand>
</feature>
<keyword evidence="19" id="KW-1185">Reference proteome</keyword>
<comment type="function">
    <text evidence="12">Involved in the active translocation of vitamin B12 (cyanocobalamin) across the outer membrane to the periplasmic space. It derives its energy for transport by interacting with the trans-periplasmic membrane protein TonB.</text>
</comment>
<dbReference type="NCBIfam" id="NF007926">
    <property type="entry name" value="PRK10641.1"/>
    <property type="match status" value="1"/>
</dbReference>
<dbReference type="InterPro" id="IPR012910">
    <property type="entry name" value="Plug_dom"/>
</dbReference>
<dbReference type="InterPro" id="IPR039426">
    <property type="entry name" value="TonB-dep_rcpt-like"/>
</dbReference>
<dbReference type="InterPro" id="IPR010917">
    <property type="entry name" value="TonB_rcpt_CS"/>
</dbReference>
<keyword evidence="5 12" id="KW-0732">Signal</keyword>
<feature type="binding site" evidence="12">
    <location>
        <position position="216"/>
    </location>
    <ligand>
        <name>Ca(2+)</name>
        <dbReference type="ChEBI" id="CHEBI:29108"/>
        <label>2</label>
    </ligand>
</feature>
<feature type="binding site" evidence="12">
    <location>
        <position position="218"/>
    </location>
    <ligand>
        <name>Ca(2+)</name>
        <dbReference type="ChEBI" id="CHEBI:29108"/>
        <label>2</label>
    </ligand>
</feature>
<gene>
    <name evidence="12 18" type="primary">btuB</name>
    <name evidence="18" type="ORF">CYR55_16915</name>
</gene>
<keyword evidence="10 12" id="KW-0472">Membrane</keyword>
<keyword evidence="8 12" id="KW-0798">TonB box</keyword>
<dbReference type="PROSITE" id="PS01156">
    <property type="entry name" value="TONB_DEPENDENT_REC_2"/>
    <property type="match status" value="1"/>
</dbReference>
<dbReference type="SUPFAM" id="SSF56935">
    <property type="entry name" value="Porins"/>
    <property type="match status" value="1"/>
</dbReference>
<keyword evidence="6 12" id="KW-0106">Calcium</keyword>
<feature type="binding site" evidence="12">
    <location>
        <position position="253"/>
    </location>
    <ligand>
        <name>Ca(2+)</name>
        <dbReference type="ChEBI" id="CHEBI:29108"/>
        <label>2</label>
    </ligand>
</feature>
<keyword evidence="11 12" id="KW-0998">Cell outer membrane</keyword>
<dbReference type="InterPro" id="IPR037066">
    <property type="entry name" value="Plug_dom_sf"/>
</dbReference>
<feature type="binding site" evidence="12">
    <location>
        <position position="261"/>
    </location>
    <ligand>
        <name>Ca(2+)</name>
        <dbReference type="ChEBI" id="CHEBI:29108"/>
        <label>2</label>
    </ligand>
</feature>
<evidence type="ECO:0000256" key="1">
    <source>
        <dbReference type="ARBA" id="ARBA00004571"/>
    </source>
</evidence>
<dbReference type="NCBIfam" id="TIGR01779">
    <property type="entry name" value="TonB-B12"/>
    <property type="match status" value="1"/>
</dbReference>
<feature type="short sequence motif" description="TonB box" evidence="12">
    <location>
        <begin position="31"/>
        <end position="38"/>
    </location>
</feature>
<dbReference type="GO" id="GO:0009279">
    <property type="term" value="C:cell outer membrane"/>
    <property type="evidence" value="ECO:0007669"/>
    <property type="project" value="UniProtKB-SubCell"/>
</dbReference>
<comment type="similarity">
    <text evidence="12">Belongs to the TonB-dependent receptor family. BtuB (TC 1.B.14.3.1) subfamily.</text>
</comment>
<accession>A0A2N5E0E4</accession>
<evidence type="ECO:0000256" key="8">
    <source>
        <dbReference type="ARBA" id="ARBA00023077"/>
    </source>
</evidence>
<dbReference type="HAMAP" id="MF_01531">
    <property type="entry name" value="BtuB"/>
    <property type="match status" value="1"/>
</dbReference>
<keyword evidence="9 12" id="KW-0626">Porin</keyword>
<dbReference type="Pfam" id="PF00593">
    <property type="entry name" value="TonB_dep_Rec_b-barrel"/>
    <property type="match status" value="1"/>
</dbReference>
<keyword evidence="3 12" id="KW-1134">Transmembrane beta strand</keyword>
<feature type="chain" id="PRO_5015016059" description="Vitamin B12 transporter BtuB" evidence="12">
    <location>
        <begin position="24"/>
        <end position="623"/>
    </location>
</feature>
<evidence type="ECO:0000256" key="3">
    <source>
        <dbReference type="ARBA" id="ARBA00022452"/>
    </source>
</evidence>
<name>A0A2N5E0E4_9GAMM</name>
<dbReference type="GO" id="GO:0046930">
    <property type="term" value="C:pore complex"/>
    <property type="evidence" value="ECO:0007669"/>
    <property type="project" value="UniProtKB-KW"/>
</dbReference>
<dbReference type="InterPro" id="IPR010101">
    <property type="entry name" value="B12_transptr_BtuB"/>
</dbReference>
<keyword evidence="2 12" id="KW-0813">Transport</keyword>
<evidence type="ECO:0000259" key="16">
    <source>
        <dbReference type="Pfam" id="PF00593"/>
    </source>
</evidence>
<dbReference type="InterPro" id="IPR036942">
    <property type="entry name" value="Beta-barrel_TonB_sf"/>
</dbReference>
<feature type="short sequence motif" description="TonB box" evidence="14">
    <location>
        <begin position="32"/>
        <end position="38"/>
    </location>
</feature>
<dbReference type="Gene3D" id="2.170.130.10">
    <property type="entry name" value="TonB-dependent receptor, plug domain"/>
    <property type="match status" value="1"/>
</dbReference>
<dbReference type="PROSITE" id="PS52016">
    <property type="entry name" value="TONB_DEPENDENT_REC_3"/>
    <property type="match status" value="1"/>
</dbReference>
<evidence type="ECO:0000256" key="4">
    <source>
        <dbReference type="ARBA" id="ARBA00022692"/>
    </source>
</evidence>
<proteinExistence type="inferred from homology"/>
<dbReference type="EMBL" id="PJZF01000016">
    <property type="protein sequence ID" value="PLR33689.1"/>
    <property type="molecule type" value="Genomic_DNA"/>
</dbReference>
<evidence type="ECO:0000256" key="14">
    <source>
        <dbReference type="PROSITE-ProRule" id="PRU10143"/>
    </source>
</evidence>
<evidence type="ECO:0000256" key="5">
    <source>
        <dbReference type="ARBA" id="ARBA00022729"/>
    </source>
</evidence>
<evidence type="ECO:0000256" key="7">
    <source>
        <dbReference type="ARBA" id="ARBA00023065"/>
    </source>
</evidence>
<dbReference type="FunFam" id="2.170.130.10:FF:000002">
    <property type="entry name" value="Vitamin B12 transporter BtuB"/>
    <property type="match status" value="1"/>
</dbReference>
<keyword evidence="7 12" id="KW-0406">Ion transport</keyword>
<feature type="domain" description="TonB-dependent receptor-like beta-barrel" evidence="16">
    <location>
        <begin position="212"/>
        <end position="597"/>
    </location>
</feature>
<keyword evidence="4 12" id="KW-0812">Transmembrane</keyword>
<feature type="binding site" evidence="12">
    <location>
        <position position="252"/>
    </location>
    <ligand>
        <name>Ca(2+)</name>
        <dbReference type="ChEBI" id="CHEBI:29108"/>
        <label>2</label>
    </ligand>
</feature>
<feature type="binding site" evidence="12">
    <location>
        <position position="218"/>
    </location>
    <ligand>
        <name>Ca(2+)</name>
        <dbReference type="ChEBI" id="CHEBI:29108"/>
        <label>1</label>
    </ligand>
</feature>
<evidence type="ECO:0000256" key="9">
    <source>
        <dbReference type="ARBA" id="ARBA00023114"/>
    </source>
</evidence>
<dbReference type="GO" id="GO:0006811">
    <property type="term" value="P:monoatomic ion transport"/>
    <property type="evidence" value="ECO:0007669"/>
    <property type="project" value="UniProtKB-KW"/>
</dbReference>
<dbReference type="InterPro" id="IPR010916">
    <property type="entry name" value="TonB_box_CS"/>
</dbReference>
<evidence type="ECO:0000256" key="2">
    <source>
        <dbReference type="ARBA" id="ARBA00022448"/>
    </source>
</evidence>
<evidence type="ECO:0000256" key="11">
    <source>
        <dbReference type="ARBA" id="ARBA00023237"/>
    </source>
</evidence>
<dbReference type="Proteomes" id="UP000234240">
    <property type="component" value="Unassembled WGS sequence"/>
</dbReference>